<dbReference type="SUPFAM" id="SSF103473">
    <property type="entry name" value="MFS general substrate transporter"/>
    <property type="match status" value="1"/>
</dbReference>
<feature type="transmembrane region" description="Helical" evidence="1">
    <location>
        <begin position="313"/>
        <end position="331"/>
    </location>
</feature>
<sequence>MNRTETEPQIITGKIPVVSKLAYGLGDASTTLLRIVIMTYLTFFYTDVAKLDPLAVGTMMLVTQIVNLVSAPVIGVLVDRTHTKRGQSRPWFLGVAVPLGIFGALCFCTPNLSPAWRLAFAYLTYNGYNIANNALHIPLGSILPNMSTDPNERLSANSWRMNLGQCAGALSALITVPLVTWIGQGNEPRGYFGTACLYGAFAVACTLFCYFAIHENVMPEDQAKAEGKTQRQKGSLKHDLAGLKYNLPLYLLLIVDFMNAMFTTISNSGLMYYLKYQVHNVALMPTVSVLSYLAIIVIAAVPTLNKRFTKRVLFIFGLLSIIIGRVVMIAFPSSVIALYIGMIITGLALGFGTALVYTMVADCIDYGEYRTGARSSGLTYSLSSMLEGIATGVGAALVGYVLKWGGYDANLTDQSSSAMTAIHAVFLYIPIACCAVSLIALCFYKLDHKLPEVNKVLAERHADQSAAIAAE</sequence>
<feature type="transmembrane region" description="Helical" evidence="1">
    <location>
        <begin position="90"/>
        <end position="113"/>
    </location>
</feature>
<dbReference type="PANTHER" id="PTHR11328:SF24">
    <property type="entry name" value="MAJOR FACILITATOR SUPERFAMILY (MFS) PROFILE DOMAIN-CONTAINING PROTEIN"/>
    <property type="match status" value="1"/>
</dbReference>
<dbReference type="CDD" id="cd17332">
    <property type="entry name" value="MFS_MelB_like"/>
    <property type="match status" value="1"/>
</dbReference>
<feature type="transmembrane region" description="Helical" evidence="1">
    <location>
        <begin position="190"/>
        <end position="213"/>
    </location>
</feature>
<keyword evidence="1" id="KW-0472">Membrane</keyword>
<feature type="transmembrane region" description="Helical" evidence="1">
    <location>
        <begin position="337"/>
        <end position="357"/>
    </location>
</feature>
<dbReference type="AlphaFoldDB" id="A0A430FJT9"/>
<dbReference type="GO" id="GO:0008643">
    <property type="term" value="P:carbohydrate transport"/>
    <property type="evidence" value="ECO:0007669"/>
    <property type="project" value="InterPro"/>
</dbReference>
<keyword evidence="1" id="KW-1133">Transmembrane helix</keyword>
<evidence type="ECO:0000313" key="2">
    <source>
        <dbReference type="EMBL" id="RSX53154.1"/>
    </source>
</evidence>
<evidence type="ECO:0000256" key="1">
    <source>
        <dbReference type="SAM" id="Phobius"/>
    </source>
</evidence>
<evidence type="ECO:0000313" key="3">
    <source>
        <dbReference type="Proteomes" id="UP000287533"/>
    </source>
</evidence>
<organism evidence="2 3">
    <name type="scientific">Bifidobacterium goeldii</name>
    <dbReference type="NCBI Taxonomy" id="2306975"/>
    <lineage>
        <taxon>Bacteria</taxon>
        <taxon>Bacillati</taxon>
        <taxon>Actinomycetota</taxon>
        <taxon>Actinomycetes</taxon>
        <taxon>Bifidobacteriales</taxon>
        <taxon>Bifidobacteriaceae</taxon>
        <taxon>Bifidobacterium</taxon>
    </lineage>
</organism>
<dbReference type="InterPro" id="IPR039672">
    <property type="entry name" value="MFS_2"/>
</dbReference>
<dbReference type="Pfam" id="PF13347">
    <property type="entry name" value="MFS_2"/>
    <property type="match status" value="1"/>
</dbReference>
<dbReference type="PANTHER" id="PTHR11328">
    <property type="entry name" value="MAJOR FACILITATOR SUPERFAMILY DOMAIN-CONTAINING PROTEIN"/>
    <property type="match status" value="1"/>
</dbReference>
<accession>A0A430FJT9</accession>
<gene>
    <name evidence="2" type="ORF">D2E25_1127</name>
</gene>
<reference evidence="2 3" key="1">
    <citation type="submission" date="2018-09" db="EMBL/GenBank/DDBJ databases">
        <title>Characterization of the phylogenetic diversity of five novel species belonging to the genus Bifidobacterium.</title>
        <authorList>
            <person name="Lugli G.A."/>
            <person name="Duranti S."/>
            <person name="Milani C."/>
        </authorList>
    </citation>
    <scope>NUCLEOTIDE SEQUENCE [LARGE SCALE GENOMIC DNA]</scope>
    <source>
        <strain evidence="2 3">2034B</strain>
    </source>
</reference>
<dbReference type="NCBIfam" id="TIGR00792">
    <property type="entry name" value="gph"/>
    <property type="match status" value="1"/>
</dbReference>
<feature type="transmembrane region" description="Helical" evidence="1">
    <location>
        <begin position="249"/>
        <end position="274"/>
    </location>
</feature>
<keyword evidence="3" id="KW-1185">Reference proteome</keyword>
<comment type="caution">
    <text evidence="2">The sequence shown here is derived from an EMBL/GenBank/DDBJ whole genome shotgun (WGS) entry which is preliminary data.</text>
</comment>
<dbReference type="GO" id="GO:0015293">
    <property type="term" value="F:symporter activity"/>
    <property type="evidence" value="ECO:0007669"/>
    <property type="project" value="InterPro"/>
</dbReference>
<dbReference type="InterPro" id="IPR001927">
    <property type="entry name" value="Na/Gal_symport"/>
</dbReference>
<protein>
    <submittedName>
        <fullName evidence="2">Sodium:solute symporter</fullName>
    </submittedName>
</protein>
<proteinExistence type="predicted"/>
<dbReference type="GO" id="GO:0005886">
    <property type="term" value="C:plasma membrane"/>
    <property type="evidence" value="ECO:0007669"/>
    <property type="project" value="TreeGrafter"/>
</dbReference>
<feature type="transmembrane region" description="Helical" evidence="1">
    <location>
        <begin position="378"/>
        <end position="402"/>
    </location>
</feature>
<dbReference type="Proteomes" id="UP000287533">
    <property type="component" value="Unassembled WGS sequence"/>
</dbReference>
<name>A0A430FJT9_9BIFI</name>
<feature type="transmembrane region" description="Helical" evidence="1">
    <location>
        <begin position="55"/>
        <end position="78"/>
    </location>
</feature>
<feature type="transmembrane region" description="Helical" evidence="1">
    <location>
        <begin position="280"/>
        <end position="301"/>
    </location>
</feature>
<dbReference type="InterPro" id="IPR036259">
    <property type="entry name" value="MFS_trans_sf"/>
</dbReference>
<dbReference type="Gene3D" id="1.20.1250.20">
    <property type="entry name" value="MFS general substrate transporter like domains"/>
    <property type="match status" value="1"/>
</dbReference>
<dbReference type="EMBL" id="QXGL01000003">
    <property type="protein sequence ID" value="RSX53154.1"/>
    <property type="molecule type" value="Genomic_DNA"/>
</dbReference>
<feature type="transmembrane region" description="Helical" evidence="1">
    <location>
        <begin position="21"/>
        <end position="43"/>
    </location>
</feature>
<keyword evidence="1" id="KW-0812">Transmembrane</keyword>
<dbReference type="GO" id="GO:0006814">
    <property type="term" value="P:sodium ion transport"/>
    <property type="evidence" value="ECO:0007669"/>
    <property type="project" value="InterPro"/>
</dbReference>
<feature type="transmembrane region" description="Helical" evidence="1">
    <location>
        <begin position="422"/>
        <end position="444"/>
    </location>
</feature>